<feature type="compositionally biased region" description="Basic and acidic residues" evidence="9">
    <location>
        <begin position="610"/>
        <end position="683"/>
    </location>
</feature>
<dbReference type="Proteomes" id="UP000783686">
    <property type="component" value="Unassembled WGS sequence"/>
</dbReference>
<dbReference type="PROSITE" id="PS01359">
    <property type="entry name" value="ZF_PHD_1"/>
    <property type="match status" value="1"/>
</dbReference>
<feature type="region of interest" description="Disordered" evidence="9">
    <location>
        <begin position="292"/>
        <end position="415"/>
    </location>
</feature>
<feature type="compositionally biased region" description="Low complexity" evidence="9">
    <location>
        <begin position="341"/>
        <end position="353"/>
    </location>
</feature>
<evidence type="ECO:0000256" key="7">
    <source>
        <dbReference type="ARBA" id="ARBA00022833"/>
    </source>
</evidence>
<dbReference type="InterPro" id="IPR001025">
    <property type="entry name" value="BAH_dom"/>
</dbReference>
<dbReference type="InterPro" id="IPR043151">
    <property type="entry name" value="BAH_sf"/>
</dbReference>
<dbReference type="InterPro" id="IPR019786">
    <property type="entry name" value="Zinc_finger_PHD-type_CS"/>
</dbReference>
<evidence type="ECO:0000256" key="9">
    <source>
        <dbReference type="SAM" id="MobiDB-lite"/>
    </source>
</evidence>
<organism evidence="13 14">
    <name type="scientific">Bursaphelenchus okinawaensis</name>
    <dbReference type="NCBI Taxonomy" id="465554"/>
    <lineage>
        <taxon>Eukaryota</taxon>
        <taxon>Metazoa</taxon>
        <taxon>Ecdysozoa</taxon>
        <taxon>Nematoda</taxon>
        <taxon>Chromadorea</taxon>
        <taxon>Rhabditida</taxon>
        <taxon>Tylenchina</taxon>
        <taxon>Tylenchomorpha</taxon>
        <taxon>Aphelenchoidea</taxon>
        <taxon>Aphelenchoididae</taxon>
        <taxon>Bursaphelenchus</taxon>
    </lineage>
</organism>
<name>A0A811JQU8_9BILA</name>
<keyword evidence="4" id="KW-0949">S-adenosyl-L-methionine</keyword>
<evidence type="ECO:0000256" key="1">
    <source>
        <dbReference type="ARBA" id="ARBA00004123"/>
    </source>
</evidence>
<dbReference type="PROSITE" id="PS50280">
    <property type="entry name" value="SET"/>
    <property type="match status" value="1"/>
</dbReference>
<dbReference type="InterPro" id="IPR001214">
    <property type="entry name" value="SET_dom"/>
</dbReference>
<evidence type="ECO:0000259" key="10">
    <source>
        <dbReference type="PROSITE" id="PS50280"/>
    </source>
</evidence>
<keyword evidence="6" id="KW-0863">Zinc-finger</keyword>
<feature type="compositionally biased region" description="Basic and acidic residues" evidence="9">
    <location>
        <begin position="1327"/>
        <end position="1343"/>
    </location>
</feature>
<dbReference type="GO" id="GO:0042800">
    <property type="term" value="F:histone H3K4 methyltransferase activity"/>
    <property type="evidence" value="ECO:0007669"/>
    <property type="project" value="TreeGrafter"/>
</dbReference>
<accession>A0A811JQU8</accession>
<feature type="compositionally biased region" description="Basic and acidic residues" evidence="9">
    <location>
        <begin position="1000"/>
        <end position="1024"/>
    </location>
</feature>
<evidence type="ECO:0000256" key="6">
    <source>
        <dbReference type="ARBA" id="ARBA00022771"/>
    </source>
</evidence>
<dbReference type="PANTHER" id="PTHR46147:SF3">
    <property type="entry name" value="HISTONE-LYSINE N-METHYLTRANSFERASE ASH1"/>
    <property type="match status" value="1"/>
</dbReference>
<evidence type="ECO:0000256" key="5">
    <source>
        <dbReference type="ARBA" id="ARBA00022723"/>
    </source>
</evidence>
<dbReference type="SUPFAM" id="SSF57903">
    <property type="entry name" value="FYVE/PHD zinc finger"/>
    <property type="match status" value="1"/>
</dbReference>
<evidence type="ECO:0000259" key="12">
    <source>
        <dbReference type="PROSITE" id="PS51215"/>
    </source>
</evidence>
<feature type="region of interest" description="Disordered" evidence="9">
    <location>
        <begin position="567"/>
        <end position="705"/>
    </location>
</feature>
<feature type="domain" description="BAH" evidence="11">
    <location>
        <begin position="1334"/>
        <end position="1457"/>
    </location>
</feature>
<protein>
    <recommendedName>
        <fullName evidence="15">Histone-lysine N-methyltransferase</fullName>
    </recommendedName>
</protein>
<comment type="subcellular location">
    <subcellularLocation>
        <location evidence="1">Nucleus</location>
    </subcellularLocation>
</comment>
<proteinExistence type="predicted"/>
<dbReference type="SUPFAM" id="SSF82199">
    <property type="entry name" value="SET domain"/>
    <property type="match status" value="1"/>
</dbReference>
<keyword evidence="3" id="KW-0808">Transferase</keyword>
<feature type="region of interest" description="Disordered" evidence="9">
    <location>
        <begin position="1324"/>
        <end position="1343"/>
    </location>
</feature>
<feature type="compositionally biased region" description="Low complexity" evidence="9">
    <location>
        <begin position="400"/>
        <end position="415"/>
    </location>
</feature>
<evidence type="ECO:0000256" key="4">
    <source>
        <dbReference type="ARBA" id="ARBA00022691"/>
    </source>
</evidence>
<evidence type="ECO:0000256" key="8">
    <source>
        <dbReference type="ARBA" id="ARBA00023242"/>
    </source>
</evidence>
<keyword evidence="8" id="KW-0539">Nucleus</keyword>
<feature type="region of interest" description="Disordered" evidence="9">
    <location>
        <begin position="145"/>
        <end position="178"/>
    </location>
</feature>
<keyword evidence="5" id="KW-0479">Metal-binding</keyword>
<dbReference type="Proteomes" id="UP000614601">
    <property type="component" value="Unassembled WGS sequence"/>
</dbReference>
<gene>
    <name evidence="13" type="ORF">BOKJ2_LOCUS344</name>
</gene>
<dbReference type="GO" id="GO:0006355">
    <property type="term" value="P:regulation of DNA-templated transcription"/>
    <property type="evidence" value="ECO:0007669"/>
    <property type="project" value="TreeGrafter"/>
</dbReference>
<dbReference type="Gene3D" id="3.30.40.10">
    <property type="entry name" value="Zinc/RING finger domain, C3HC4 (zinc finger)"/>
    <property type="match status" value="1"/>
</dbReference>
<keyword evidence="7" id="KW-0862">Zinc</keyword>
<dbReference type="Gene3D" id="2.170.270.10">
    <property type="entry name" value="SET domain"/>
    <property type="match status" value="1"/>
</dbReference>
<dbReference type="OrthoDB" id="422362at2759"/>
<dbReference type="Gene3D" id="2.30.30.490">
    <property type="match status" value="1"/>
</dbReference>
<dbReference type="InterPro" id="IPR001965">
    <property type="entry name" value="Znf_PHD"/>
</dbReference>
<feature type="domain" description="AWS" evidence="12">
    <location>
        <begin position="747"/>
        <end position="794"/>
    </location>
</feature>
<dbReference type="InterPro" id="IPR046341">
    <property type="entry name" value="SET_dom_sf"/>
</dbReference>
<evidence type="ECO:0000256" key="2">
    <source>
        <dbReference type="ARBA" id="ARBA00022603"/>
    </source>
</evidence>
<dbReference type="GO" id="GO:0005654">
    <property type="term" value="C:nucleoplasm"/>
    <property type="evidence" value="ECO:0007669"/>
    <property type="project" value="TreeGrafter"/>
</dbReference>
<dbReference type="SMART" id="SM00249">
    <property type="entry name" value="PHD"/>
    <property type="match status" value="1"/>
</dbReference>
<reference evidence="13" key="1">
    <citation type="submission" date="2020-09" db="EMBL/GenBank/DDBJ databases">
        <authorList>
            <person name="Kikuchi T."/>
        </authorList>
    </citation>
    <scope>NUCLEOTIDE SEQUENCE</scope>
    <source>
        <strain evidence="13">SH1</strain>
    </source>
</reference>
<dbReference type="PROSITE" id="PS51038">
    <property type="entry name" value="BAH"/>
    <property type="match status" value="1"/>
</dbReference>
<feature type="compositionally biased region" description="Polar residues" evidence="9">
    <location>
        <begin position="295"/>
        <end position="306"/>
    </location>
</feature>
<dbReference type="PANTHER" id="PTHR46147">
    <property type="entry name" value="HISTONE-LYSINE N-METHYLTRANSFERASE ASH1"/>
    <property type="match status" value="1"/>
</dbReference>
<dbReference type="Pfam" id="PF01426">
    <property type="entry name" value="BAH"/>
    <property type="match status" value="1"/>
</dbReference>
<dbReference type="EMBL" id="CAJFDH010000001">
    <property type="protein sequence ID" value="CAD5205660.1"/>
    <property type="molecule type" value="Genomic_DNA"/>
</dbReference>
<dbReference type="InterPro" id="IPR006560">
    <property type="entry name" value="AWS_dom"/>
</dbReference>
<evidence type="ECO:0000313" key="14">
    <source>
        <dbReference type="Proteomes" id="UP000614601"/>
    </source>
</evidence>
<dbReference type="GO" id="GO:0008270">
    <property type="term" value="F:zinc ion binding"/>
    <property type="evidence" value="ECO:0007669"/>
    <property type="project" value="UniProtKB-KW"/>
</dbReference>
<comment type="caution">
    <text evidence="13">The sequence shown here is derived from an EMBL/GenBank/DDBJ whole genome shotgun (WGS) entry which is preliminary data.</text>
</comment>
<dbReference type="EMBL" id="CAJFCW020000001">
    <property type="protein sequence ID" value="CAG9078593.1"/>
    <property type="molecule type" value="Genomic_DNA"/>
</dbReference>
<dbReference type="SMART" id="SM00317">
    <property type="entry name" value="SET"/>
    <property type="match status" value="1"/>
</dbReference>
<dbReference type="SMART" id="SM00439">
    <property type="entry name" value="BAH"/>
    <property type="match status" value="1"/>
</dbReference>
<evidence type="ECO:0000313" key="13">
    <source>
        <dbReference type="EMBL" id="CAD5205660.1"/>
    </source>
</evidence>
<dbReference type="Pfam" id="PF00856">
    <property type="entry name" value="SET"/>
    <property type="match status" value="1"/>
</dbReference>
<keyword evidence="14" id="KW-1185">Reference proteome</keyword>
<sequence>MSFEAVPCMFKSRDEQDRETPRYGFLIRPAGSTSTATSTTSTTKVLPKKPLVQPQIVPVPLPATAIPSTMKLTSVGPVPASAVQPMPILNSPPKTLQLKPAFKALVPSGANKQLLAVSGSIPLGSAIQMTSKSVVMSSSVAMPKGKKAAKSGTQKCAISEPSTSSEQPAPTTSTSCRMSDLQEDLNSIEMNQLMPTNGGINTEEYLGGQVPISQQPYYGNGYDGYYCNQTAGTSQMQPHSSTSMNPQHQIPYTYECNVYPSTSYQNTQYYSQWQGPVHQPVHQHQRVHQIQQQVSTSPDSGIQSIDGSPPAMAFTPPLSSDAFTAHAMPFDPAEPTPALQPPSASSAASFKASTVPCQSEEADLSDMPTLIRADVEASPESDEGPKAGLSTESDAPNLDSSPVSNRSRSVSVRPSSAMNEDVFQFLATMGPNEIINKLKDHWDPEKIQEFEKSFMKITKPEDRPLSTIKDATNSSQCHHDPLPVKPLLSLHDGYKENNENAMELPTNRRNLKEYRRNLIQKLNQRMKRMVEEVTMRFSKCKLKIRPDYRLAPAFCALNWRKIEENAKKSRRKLRNSEKSTVQKTKKFEELQKRRHTYSESSKSAFKSLKRKEDQEKMKKIAKKSTENTKKSTESAKKFAENAKKSSETPKRSSETDKKSSESTKKHNDSTKKPVEIVKKEERRGRKRKHPLPDSESAKKSASKPAKTMDNMLDVVPMVRKRKRSKNMKDEYIKIRSNVLLDQPPRLPEPEACECEPEEACLTKNCPHRAKNTECTQSTCSIHYECRNRRMLSNEAVHQLQMFDTKDRGRGIKTTVDIQAGQFVCEYVGEVMKLESYQLRHMMRSVEQPRFGVQLTPNYVVDATNKGNIARFMNHSCKPNCEMQRWQVGNQYRLGIFAKHHIPEGQELTYDYKYHARMEPAQECKCNEPRCASTIPSQAPPRPVLEPEKLTKQEKISVKENRLFLLRNLRKSTKKSINLKLNLDKIFERLEENVKNGQNVEKPEQSLDEVLKNSTKIDKNNEKTAKNAGKSTKNEEKSPQDQMPEEETPYDLIEFLTTLYDDLIQHADKVKKTKLAQLKSQILKVFRLKTSEIQLLQAFDNTIKFWMNSLQTSCEKRQIESLRSHYTHIKKNKDVLKFMQDQKALNTKEAVKSFTEDRKRTSLNGTTAKRTDTRVLSADADLTYMDKDLEPVGSYNNDNMVCIEENTDSSDCVRCVCGMFEDDGKMVECDTCKFWLHADCVKYDSKSDDYECDFCLKSIKSPPKADIVLNPQPDETLPNCTYYRTLVTSRGLQVRINEAVYVEKTINEDYKVILKQLLDQTPKKKAKKGDVKEGKKSEVKDNKKIKKEKQEWKRSDLRCFRIERLFTGPNGERFVFGCYYARPHETFCDSNRLFHKKELFWTPLFNTLPLDAVVGRCLVLEPNSWCEGRPKEPFYKEDDVYVCEYQIDKSQRTFTKMPANTHYTPNKESYVFNKFTEPLKIKRDFTPFVLTMGEKKPDRHETRDKCVSSAKELNMENLKAVIANIEKHQLSHKPRSK</sequence>
<dbReference type="GO" id="GO:0032259">
    <property type="term" value="P:methylation"/>
    <property type="evidence" value="ECO:0007669"/>
    <property type="project" value="UniProtKB-KW"/>
</dbReference>
<evidence type="ECO:0008006" key="15">
    <source>
        <dbReference type="Google" id="ProtNLM"/>
    </source>
</evidence>
<dbReference type="InterPro" id="IPR013083">
    <property type="entry name" value="Znf_RING/FYVE/PHD"/>
</dbReference>
<feature type="compositionally biased region" description="Polar residues" evidence="9">
    <location>
        <begin position="151"/>
        <end position="177"/>
    </location>
</feature>
<keyword evidence="2" id="KW-0489">Methyltransferase</keyword>
<dbReference type="PROSITE" id="PS51215">
    <property type="entry name" value="AWS"/>
    <property type="match status" value="1"/>
</dbReference>
<evidence type="ECO:0000256" key="3">
    <source>
        <dbReference type="ARBA" id="ARBA00022679"/>
    </source>
</evidence>
<dbReference type="GO" id="GO:0003682">
    <property type="term" value="F:chromatin binding"/>
    <property type="evidence" value="ECO:0007669"/>
    <property type="project" value="InterPro"/>
</dbReference>
<evidence type="ECO:0000259" key="11">
    <source>
        <dbReference type="PROSITE" id="PS51038"/>
    </source>
</evidence>
<feature type="domain" description="SET" evidence="10">
    <location>
        <begin position="797"/>
        <end position="912"/>
    </location>
</feature>
<feature type="region of interest" description="Disordered" evidence="9">
    <location>
        <begin position="996"/>
        <end position="1045"/>
    </location>
</feature>
<dbReference type="InterPro" id="IPR011011">
    <property type="entry name" value="Znf_FYVE_PHD"/>
</dbReference>